<dbReference type="PANTHER" id="PTHR47926">
    <property type="entry name" value="PENTATRICOPEPTIDE REPEAT-CONTAINING PROTEIN"/>
    <property type="match status" value="1"/>
</dbReference>
<feature type="repeat" description="PPR" evidence="2">
    <location>
        <begin position="393"/>
        <end position="427"/>
    </location>
</feature>
<dbReference type="Proteomes" id="UP000001514">
    <property type="component" value="Unassembled WGS sequence"/>
</dbReference>
<gene>
    <name evidence="4" type="ORF">SELMODRAFT_108616</name>
</gene>
<dbReference type="FunFam" id="1.25.40.10:FF:000158">
    <property type="entry name" value="pentatricopeptide repeat-containing protein At2g33680"/>
    <property type="match status" value="1"/>
</dbReference>
<feature type="repeat" description="PPR" evidence="2">
    <location>
        <begin position="191"/>
        <end position="225"/>
    </location>
</feature>
<dbReference type="Gramene" id="EFJ20442">
    <property type="protein sequence ID" value="EFJ20442"/>
    <property type="gene ID" value="SELMODRAFT_108616"/>
</dbReference>
<dbReference type="KEGG" id="smo:SELMODRAFT_108616"/>
<dbReference type="InterPro" id="IPR046960">
    <property type="entry name" value="PPR_At4g14850-like_plant"/>
</dbReference>
<name>D8S5F3_SELML</name>
<evidence type="ECO:0000256" key="2">
    <source>
        <dbReference type="PROSITE-ProRule" id="PRU00708"/>
    </source>
</evidence>
<dbReference type="PANTHER" id="PTHR47926:SF533">
    <property type="entry name" value="DYW DOMAIN-CONTAINING PROTEIN"/>
    <property type="match status" value="1"/>
</dbReference>
<dbReference type="FunFam" id="1.25.40.10:FF:000196">
    <property type="entry name" value="Pentatricopeptide repeat-containing protein At4g14850"/>
    <property type="match status" value="3"/>
</dbReference>
<dbReference type="Pfam" id="PF14432">
    <property type="entry name" value="DYW_deaminase"/>
    <property type="match status" value="1"/>
</dbReference>
<sequence length="899" mass="99016">MNPAATELSLQTHINQLKKSSESLQPARYASLLQKCTEQKSAAAGKLVHQHILSSGCGVNRYIQNHLIFMYAKCGCLEDALEVFELLPNPNVFSWTALITAYAKEGHLREVLGLFRKMQLDGTKPDAFVFSTVLTACSSAGALNEGKAIHDCAVLAGMETQVVGNAIVNLYGKCGRVHEAKAVFERLPERNLVSWNALIAANAQNGHCKDAMQVFHLMDLDGSVRPNDATFVSVVDACSNLLDLPRGKSTHERIIRTGFDSYLFVGNSLVNMYGKCGSVDRARLVFEKMSSRNVVSWTVMIWAYAQQGFIRAAFDLYKRMDCEPNAVTFMAVMDSCLRPEDLPRAEQIHAHMVASGFDSDAVLQVCLVTMYGKCGSVDSAWSIFENLKERSNNAVTWNAMISGLAQHGESKQALECFWKMELEGVRPNSVTYLASLEACSSLNDLTRGRQLHARILLENIHEANLSNAVINMYGKCGSLDEAMDEFAKMPERDVVSWNTMIATYAQHGSGRQALEFFKQMDLEGWTTDRATYLGAIDACGSVPSLALGKTIHSIVATAAPCLEQDPGVATALVTMYARCGSLHDAKSVFWRSHSRNLVTWSNLIAACAQHGRENEALDLFREMQLQGTKPDALTFSTLVAACSRRGVVKDGVFYFVSMVEDYSIPASEDHFGGMVDLLGRAGWLEEAEQVMRKNPCALAHAVLLGACHVHGDVERGIRIAQSALELDWKNSASFAASMAMLAELYGAAGRWEDAARVRKAVESRNARREPGGRSWIEVKNRVHEFGEDDDRLQGPRLDKIRGELQRLSSLAVEEGGICKDENARAHILGCCHSEKVAIGFGIVSTPAGQLIRIVKNLRACHDCHAFAKFVSRRIQREISVRDPYGLHCFQTNGSCSCEI</sequence>
<keyword evidence="5" id="KW-1185">Reference proteome</keyword>
<evidence type="ECO:0000313" key="5">
    <source>
        <dbReference type="Proteomes" id="UP000001514"/>
    </source>
</evidence>
<feature type="repeat" description="PPR" evidence="2">
    <location>
        <begin position="596"/>
        <end position="630"/>
    </location>
</feature>
<dbReference type="InterPro" id="IPR032867">
    <property type="entry name" value="DYW_dom"/>
</dbReference>
<feature type="repeat" description="PPR" evidence="2">
    <location>
        <begin position="91"/>
        <end position="125"/>
    </location>
</feature>
<dbReference type="Pfam" id="PF20431">
    <property type="entry name" value="E_motif"/>
    <property type="match status" value="1"/>
</dbReference>
<reference evidence="4 5" key="1">
    <citation type="journal article" date="2011" name="Science">
        <title>The Selaginella genome identifies genetic changes associated with the evolution of vascular plants.</title>
        <authorList>
            <person name="Banks J.A."/>
            <person name="Nishiyama T."/>
            <person name="Hasebe M."/>
            <person name="Bowman J.L."/>
            <person name="Gribskov M."/>
            <person name="dePamphilis C."/>
            <person name="Albert V.A."/>
            <person name="Aono N."/>
            <person name="Aoyama T."/>
            <person name="Ambrose B.A."/>
            <person name="Ashton N.W."/>
            <person name="Axtell M.J."/>
            <person name="Barker E."/>
            <person name="Barker M.S."/>
            <person name="Bennetzen J.L."/>
            <person name="Bonawitz N.D."/>
            <person name="Chapple C."/>
            <person name="Cheng C."/>
            <person name="Correa L.G."/>
            <person name="Dacre M."/>
            <person name="DeBarry J."/>
            <person name="Dreyer I."/>
            <person name="Elias M."/>
            <person name="Engstrom E.M."/>
            <person name="Estelle M."/>
            <person name="Feng L."/>
            <person name="Finet C."/>
            <person name="Floyd S.K."/>
            <person name="Frommer W.B."/>
            <person name="Fujita T."/>
            <person name="Gramzow L."/>
            <person name="Gutensohn M."/>
            <person name="Harholt J."/>
            <person name="Hattori M."/>
            <person name="Heyl A."/>
            <person name="Hirai T."/>
            <person name="Hiwatashi Y."/>
            <person name="Ishikawa M."/>
            <person name="Iwata M."/>
            <person name="Karol K.G."/>
            <person name="Koehler B."/>
            <person name="Kolukisaoglu U."/>
            <person name="Kubo M."/>
            <person name="Kurata T."/>
            <person name="Lalonde S."/>
            <person name="Li K."/>
            <person name="Li Y."/>
            <person name="Litt A."/>
            <person name="Lyons E."/>
            <person name="Manning G."/>
            <person name="Maruyama T."/>
            <person name="Michael T.P."/>
            <person name="Mikami K."/>
            <person name="Miyazaki S."/>
            <person name="Morinaga S."/>
            <person name="Murata T."/>
            <person name="Mueller-Roeber B."/>
            <person name="Nelson D.R."/>
            <person name="Obara M."/>
            <person name="Oguri Y."/>
            <person name="Olmstead R.G."/>
            <person name="Onodera N."/>
            <person name="Petersen B.L."/>
            <person name="Pils B."/>
            <person name="Prigge M."/>
            <person name="Rensing S.A."/>
            <person name="Riano-Pachon D.M."/>
            <person name="Roberts A.W."/>
            <person name="Sato Y."/>
            <person name="Scheller H.V."/>
            <person name="Schulz B."/>
            <person name="Schulz C."/>
            <person name="Shakirov E.V."/>
            <person name="Shibagaki N."/>
            <person name="Shinohara N."/>
            <person name="Shippen D.E."/>
            <person name="Soerensen I."/>
            <person name="Sotooka R."/>
            <person name="Sugimoto N."/>
            <person name="Sugita M."/>
            <person name="Sumikawa N."/>
            <person name="Tanurdzic M."/>
            <person name="Theissen G."/>
            <person name="Ulvskov P."/>
            <person name="Wakazuki S."/>
            <person name="Weng J.K."/>
            <person name="Willats W.W."/>
            <person name="Wipf D."/>
            <person name="Wolf P.G."/>
            <person name="Yang L."/>
            <person name="Zimmer A.D."/>
            <person name="Zhu Q."/>
            <person name="Mitros T."/>
            <person name="Hellsten U."/>
            <person name="Loque D."/>
            <person name="Otillar R."/>
            <person name="Salamov A."/>
            <person name="Schmutz J."/>
            <person name="Shapiro H."/>
            <person name="Lindquist E."/>
            <person name="Lucas S."/>
            <person name="Rokhsar D."/>
            <person name="Grigoriev I.V."/>
        </authorList>
    </citation>
    <scope>NUCLEOTIDE SEQUENCE [LARGE SCALE GENOMIC DNA]</scope>
</reference>
<dbReference type="FunFam" id="1.25.40.10:FF:000381">
    <property type="entry name" value="Pentatricopeptide repeat-containing protein"/>
    <property type="match status" value="1"/>
</dbReference>
<dbReference type="AlphaFoldDB" id="D8S5F3"/>
<dbReference type="NCBIfam" id="TIGR00756">
    <property type="entry name" value="PPR"/>
    <property type="match status" value="5"/>
</dbReference>
<evidence type="ECO:0000256" key="1">
    <source>
        <dbReference type="ARBA" id="ARBA00022737"/>
    </source>
</evidence>
<dbReference type="eggNOG" id="KOG4197">
    <property type="taxonomic scope" value="Eukaryota"/>
</dbReference>
<proteinExistence type="predicted"/>
<dbReference type="OMA" id="NPCALAH"/>
<dbReference type="InParanoid" id="D8S5F3"/>
<dbReference type="InterPro" id="IPR046848">
    <property type="entry name" value="E_motif"/>
</dbReference>
<dbReference type="Gene3D" id="1.25.40.10">
    <property type="entry name" value="Tetratricopeptide repeat domain"/>
    <property type="match status" value="6"/>
</dbReference>
<dbReference type="FunFam" id="1.25.40.10:FF:000031">
    <property type="entry name" value="Pentatricopeptide repeat-containing protein mitochondrial"/>
    <property type="match status" value="1"/>
</dbReference>
<evidence type="ECO:0000259" key="3">
    <source>
        <dbReference type="Pfam" id="PF14432"/>
    </source>
</evidence>
<organism evidence="5">
    <name type="scientific">Selaginella moellendorffii</name>
    <name type="common">Spikemoss</name>
    <dbReference type="NCBI Taxonomy" id="88036"/>
    <lineage>
        <taxon>Eukaryota</taxon>
        <taxon>Viridiplantae</taxon>
        <taxon>Streptophyta</taxon>
        <taxon>Embryophyta</taxon>
        <taxon>Tracheophyta</taxon>
        <taxon>Lycopodiopsida</taxon>
        <taxon>Selaginellales</taxon>
        <taxon>Selaginellaceae</taxon>
        <taxon>Selaginella</taxon>
    </lineage>
</organism>
<dbReference type="HOGENOM" id="CLU_002706_15_1_1"/>
<dbReference type="Pfam" id="PF13041">
    <property type="entry name" value="PPR_2"/>
    <property type="match status" value="5"/>
</dbReference>
<dbReference type="InterPro" id="IPR011990">
    <property type="entry name" value="TPR-like_helical_dom_sf"/>
</dbReference>
<dbReference type="GO" id="GO:0009451">
    <property type="term" value="P:RNA modification"/>
    <property type="evidence" value="ECO:0000318"/>
    <property type="project" value="GO_Central"/>
</dbReference>
<evidence type="ECO:0000313" key="4">
    <source>
        <dbReference type="EMBL" id="EFJ20442.1"/>
    </source>
</evidence>
<dbReference type="FunCoup" id="D8S5F3">
    <property type="interactions" value="95"/>
</dbReference>
<dbReference type="GO" id="GO:0048731">
    <property type="term" value="P:system development"/>
    <property type="evidence" value="ECO:0007669"/>
    <property type="project" value="UniProtKB-ARBA"/>
</dbReference>
<dbReference type="PROSITE" id="PS51375">
    <property type="entry name" value="PPR"/>
    <property type="match status" value="6"/>
</dbReference>
<keyword evidence="1" id="KW-0677">Repeat</keyword>
<dbReference type="GO" id="GO:0008270">
    <property type="term" value="F:zinc ion binding"/>
    <property type="evidence" value="ECO:0007669"/>
    <property type="project" value="InterPro"/>
</dbReference>
<feature type="repeat" description="PPR" evidence="2">
    <location>
        <begin position="493"/>
        <end position="527"/>
    </location>
</feature>
<accession>D8S5F3</accession>
<protein>
    <recommendedName>
        <fullName evidence="3">DYW domain-containing protein</fullName>
    </recommendedName>
</protein>
<dbReference type="SUPFAM" id="SSF48452">
    <property type="entry name" value="TPR-like"/>
    <property type="match status" value="1"/>
</dbReference>
<feature type="domain" description="DYW" evidence="3">
    <location>
        <begin position="823"/>
        <end position="898"/>
    </location>
</feature>
<dbReference type="InterPro" id="IPR002885">
    <property type="entry name" value="PPR_rpt"/>
</dbReference>
<feature type="repeat" description="PPR" evidence="2">
    <location>
        <begin position="262"/>
        <end position="296"/>
    </location>
</feature>
<dbReference type="Pfam" id="PF01535">
    <property type="entry name" value="PPR"/>
    <property type="match status" value="4"/>
</dbReference>
<dbReference type="EMBL" id="GL377602">
    <property type="protein sequence ID" value="EFJ20442.1"/>
    <property type="molecule type" value="Genomic_DNA"/>
</dbReference>
<dbReference type="GO" id="GO:0003723">
    <property type="term" value="F:RNA binding"/>
    <property type="evidence" value="ECO:0007669"/>
    <property type="project" value="InterPro"/>
</dbReference>